<dbReference type="InterPro" id="IPR039261">
    <property type="entry name" value="FNR_nucleotide-bd"/>
</dbReference>
<dbReference type="CDD" id="cd06185">
    <property type="entry name" value="PDR_like"/>
    <property type="match status" value="1"/>
</dbReference>
<dbReference type="Gene3D" id="3.40.50.80">
    <property type="entry name" value="Nucleotide-binding domain of ferredoxin-NADP reductase (FNR) module"/>
    <property type="match status" value="1"/>
</dbReference>
<dbReference type="Pfam" id="PF00175">
    <property type="entry name" value="NAD_binding_1"/>
    <property type="match status" value="1"/>
</dbReference>
<evidence type="ECO:0000259" key="7">
    <source>
        <dbReference type="PROSITE" id="PS51085"/>
    </source>
</evidence>
<dbReference type="PROSITE" id="PS00086">
    <property type="entry name" value="CYTOCHROME_P450"/>
    <property type="match status" value="1"/>
</dbReference>
<reference evidence="9 10" key="1">
    <citation type="submission" date="2020-04" db="EMBL/GenBank/DDBJ databases">
        <authorList>
            <person name="De Canck E."/>
        </authorList>
    </citation>
    <scope>NUCLEOTIDE SEQUENCE [LARGE SCALE GENOMIC DNA]</scope>
    <source>
        <strain evidence="9 10">LMG 28138</strain>
    </source>
</reference>
<evidence type="ECO:0000259" key="8">
    <source>
        <dbReference type="PROSITE" id="PS51384"/>
    </source>
</evidence>
<dbReference type="InterPro" id="IPR006058">
    <property type="entry name" value="2Fe2S_fd_BS"/>
</dbReference>
<evidence type="ECO:0000256" key="6">
    <source>
        <dbReference type="ARBA" id="ARBA00023033"/>
    </source>
</evidence>
<organism evidence="9 10">
    <name type="scientific">Pararobbsia alpina</name>
    <dbReference type="NCBI Taxonomy" id="621374"/>
    <lineage>
        <taxon>Bacteria</taxon>
        <taxon>Pseudomonadati</taxon>
        <taxon>Pseudomonadota</taxon>
        <taxon>Betaproteobacteria</taxon>
        <taxon>Burkholderiales</taxon>
        <taxon>Burkholderiaceae</taxon>
        <taxon>Pararobbsia</taxon>
    </lineage>
</organism>
<dbReference type="Proteomes" id="UP000494115">
    <property type="component" value="Unassembled WGS sequence"/>
</dbReference>
<evidence type="ECO:0000256" key="3">
    <source>
        <dbReference type="ARBA" id="ARBA00022723"/>
    </source>
</evidence>
<dbReference type="AlphaFoldDB" id="A0A6S7BAM8"/>
<keyword evidence="3" id="KW-0479">Metal-binding</keyword>
<gene>
    <name evidence="9" type="ORF">LMG28138_03568</name>
</gene>
<evidence type="ECO:0000256" key="1">
    <source>
        <dbReference type="ARBA" id="ARBA00010617"/>
    </source>
</evidence>
<dbReference type="GO" id="GO:0020037">
    <property type="term" value="F:heme binding"/>
    <property type="evidence" value="ECO:0007669"/>
    <property type="project" value="InterPro"/>
</dbReference>
<dbReference type="InterPro" id="IPR001128">
    <property type="entry name" value="Cyt_P450"/>
</dbReference>
<dbReference type="SUPFAM" id="SSF54292">
    <property type="entry name" value="2Fe-2S ferredoxin-like"/>
    <property type="match status" value="1"/>
</dbReference>
<dbReference type="GO" id="GO:0004497">
    <property type="term" value="F:monooxygenase activity"/>
    <property type="evidence" value="ECO:0007669"/>
    <property type="project" value="UniProtKB-KW"/>
</dbReference>
<dbReference type="InterPro" id="IPR017938">
    <property type="entry name" value="Riboflavin_synthase-like_b-brl"/>
</dbReference>
<dbReference type="GO" id="GO:0051537">
    <property type="term" value="F:2 iron, 2 sulfur cluster binding"/>
    <property type="evidence" value="ECO:0007669"/>
    <property type="project" value="InterPro"/>
</dbReference>
<sequence>MSDVNSPDRASACPFHNTAGGAIAATPTGCPVSRRAAEFDPFEDGYQQDPPEYVRWAREQEPVFYSPKLGYWVVTRYEDIKAIFRDNLTFSPSIALEKITPTGPEANEVLASYGYAMNRTLVNEDEPAHMPRRRALMDPFTPEALMHHEPMVRHLAREYVDRFIDDGKADLVDQMLWEVPLTVALHFLGVPEEDMDTLRKYSIAHTVNTWGRPKPEEQVEVAHAVGKFWQFAGKVLDKMRQDPDGPGWMQYGIRKQKELPDVVTDSYLHSMMMAGIVAAHETTANATANAMKLLLQHPQAWRDICEDPSLIPNAVEECLRHNGSVAAWRRLATRDVTVGGIDIPAGSKLLIVMSSANHDEHQFADADLFDIRRENASDQLTFGYGSHQCMGKNLARMEMQIFLEEFTRRLPHMRLAEQRFTYVPNTSFRGPEHVFVEWDPALNPERVDPSALQPRAAVRIGEPSAHAISRPVVVTSATYAGGDIIRVKLASPDGRPLPRWTPGSHIDVECGNTGISRQYSLCGDPDDAAAFEIAVLREHQSRGGSEWVHNNVKTGALLRVRGPRNHFRLDESAKKLVFIAGGIGITPISAMARNAKARGIDYEVHFSGRTRASMALLDELTALHGDRMRVYVSDEGTRNDFRALQVVEGTQVYACGPARMLEALQHASMGWPDDALKVEHFESTIGTLDPDREHAFEVELKDSGLVVTVPADQTLLAALRKANVDVQSDCEEGLCGSCEVRVLAGEIDHRDVVLTKGER</sequence>
<dbReference type="InterPro" id="IPR036396">
    <property type="entry name" value="Cyt_P450_sf"/>
</dbReference>
<dbReference type="SUPFAM" id="SSF63380">
    <property type="entry name" value="Riboflavin synthase domain-like"/>
    <property type="match status" value="1"/>
</dbReference>
<dbReference type="InterPro" id="IPR017927">
    <property type="entry name" value="FAD-bd_FR_type"/>
</dbReference>
<dbReference type="CDD" id="cd00207">
    <property type="entry name" value="fer2"/>
    <property type="match status" value="1"/>
</dbReference>
<dbReference type="SUPFAM" id="SSF48264">
    <property type="entry name" value="Cytochrome P450"/>
    <property type="match status" value="1"/>
</dbReference>
<dbReference type="PROSITE" id="PS51085">
    <property type="entry name" value="2FE2S_FER_2"/>
    <property type="match status" value="1"/>
</dbReference>
<keyword evidence="5" id="KW-0408">Iron</keyword>
<keyword evidence="10" id="KW-1185">Reference proteome</keyword>
<dbReference type="InterPro" id="IPR036010">
    <property type="entry name" value="2Fe-2S_ferredoxin-like_sf"/>
</dbReference>
<dbReference type="Pfam" id="PF00111">
    <property type="entry name" value="Fer2"/>
    <property type="match status" value="1"/>
</dbReference>
<dbReference type="GO" id="GO:0016705">
    <property type="term" value="F:oxidoreductase activity, acting on paired donors, with incorporation or reduction of molecular oxygen"/>
    <property type="evidence" value="ECO:0007669"/>
    <property type="project" value="InterPro"/>
</dbReference>
<dbReference type="SUPFAM" id="SSF52343">
    <property type="entry name" value="Ferredoxin reductase-like, C-terminal NADP-linked domain"/>
    <property type="match status" value="1"/>
</dbReference>
<feature type="domain" description="2Fe-2S ferredoxin-type" evidence="7">
    <location>
        <begin position="694"/>
        <end position="759"/>
    </location>
</feature>
<keyword evidence="4 9" id="KW-0560">Oxidoreductase</keyword>
<dbReference type="InterPro" id="IPR001433">
    <property type="entry name" value="OxRdtase_FAD/NAD-bd"/>
</dbReference>
<evidence type="ECO:0000313" key="10">
    <source>
        <dbReference type="Proteomes" id="UP000494115"/>
    </source>
</evidence>
<dbReference type="CDD" id="cd11078">
    <property type="entry name" value="CYP130-like"/>
    <property type="match status" value="1"/>
</dbReference>
<protein>
    <submittedName>
        <fullName evidence="9">Carnitine monooxygenase reductase subunit</fullName>
        <ecNumber evidence="9">1.14.13.239</ecNumber>
    </submittedName>
</protein>
<evidence type="ECO:0000256" key="5">
    <source>
        <dbReference type="ARBA" id="ARBA00023004"/>
    </source>
</evidence>
<keyword evidence="6 9" id="KW-0503">Monooxygenase</keyword>
<evidence type="ECO:0000256" key="4">
    <source>
        <dbReference type="ARBA" id="ARBA00023002"/>
    </source>
</evidence>
<comment type="similarity">
    <text evidence="1">Belongs to the cytochrome P450 family.</text>
</comment>
<proteinExistence type="inferred from homology"/>
<name>A0A6S7BAM8_9BURK</name>
<dbReference type="InterPro" id="IPR012675">
    <property type="entry name" value="Beta-grasp_dom_sf"/>
</dbReference>
<dbReference type="InterPro" id="IPR001041">
    <property type="entry name" value="2Fe-2S_ferredoxin-type"/>
</dbReference>
<dbReference type="Pfam" id="PF00067">
    <property type="entry name" value="p450"/>
    <property type="match status" value="1"/>
</dbReference>
<dbReference type="Gene3D" id="1.10.630.10">
    <property type="entry name" value="Cytochrome P450"/>
    <property type="match status" value="1"/>
</dbReference>
<dbReference type="EC" id="1.14.13.239" evidence="9"/>
<feature type="domain" description="FAD-binding FR-type" evidence="8">
    <location>
        <begin position="467"/>
        <end position="570"/>
    </location>
</feature>
<dbReference type="EMBL" id="CADIKM010000018">
    <property type="protein sequence ID" value="CAB3793707.1"/>
    <property type="molecule type" value="Genomic_DNA"/>
</dbReference>
<dbReference type="PROSITE" id="PS51384">
    <property type="entry name" value="FAD_FR"/>
    <property type="match status" value="1"/>
</dbReference>
<dbReference type="PANTHER" id="PTHR46696">
    <property type="entry name" value="P450, PUTATIVE (EUROFUNG)-RELATED"/>
    <property type="match status" value="1"/>
</dbReference>
<dbReference type="PRINTS" id="PR00359">
    <property type="entry name" value="BP450"/>
</dbReference>
<evidence type="ECO:0000256" key="2">
    <source>
        <dbReference type="ARBA" id="ARBA00022617"/>
    </source>
</evidence>
<dbReference type="InterPro" id="IPR017972">
    <property type="entry name" value="Cyt_P450_CS"/>
</dbReference>
<dbReference type="PANTHER" id="PTHR46696:SF6">
    <property type="entry name" value="P450, PUTATIVE (EUROFUNG)-RELATED"/>
    <property type="match status" value="1"/>
</dbReference>
<dbReference type="Gene3D" id="3.10.20.30">
    <property type="match status" value="1"/>
</dbReference>
<dbReference type="GO" id="GO:0005506">
    <property type="term" value="F:iron ion binding"/>
    <property type="evidence" value="ECO:0007669"/>
    <property type="project" value="InterPro"/>
</dbReference>
<keyword evidence="2" id="KW-0349">Heme</keyword>
<dbReference type="Gene3D" id="2.40.30.10">
    <property type="entry name" value="Translation factors"/>
    <property type="match status" value="1"/>
</dbReference>
<dbReference type="InterPro" id="IPR002397">
    <property type="entry name" value="Cyt_P450_B"/>
</dbReference>
<accession>A0A6S7BAM8</accession>
<dbReference type="FunFam" id="1.10.630.10:FF:000018">
    <property type="entry name" value="Cytochrome P450 monooxygenase"/>
    <property type="match status" value="1"/>
</dbReference>
<evidence type="ECO:0000313" key="9">
    <source>
        <dbReference type="EMBL" id="CAB3793707.1"/>
    </source>
</evidence>
<dbReference type="PROSITE" id="PS00197">
    <property type="entry name" value="2FE2S_FER_1"/>
    <property type="match status" value="1"/>
</dbReference>